<protein>
    <submittedName>
        <fullName evidence="1">Uncharacterized protein</fullName>
    </submittedName>
</protein>
<dbReference type="EMBL" id="CAFZ01000188">
    <property type="protein sequence ID" value="CCA72868.1"/>
    <property type="molecule type" value="Genomic_DNA"/>
</dbReference>
<evidence type="ECO:0000313" key="1">
    <source>
        <dbReference type="EMBL" id="CCA72868.1"/>
    </source>
</evidence>
<proteinExistence type="predicted"/>
<sequence>MKVPGLFKEYLEFLRIQRQISQDLFQQTSLCGQKVDRSALRGTLAHSFTWSRAQNPRVVDITQECEGLKVCAVAQANFVLRNIPSFFWQNAQMSDVLNDFGFTNTQITIIALAFTTSAYPAPTTPSRGVDHEYHNARYADAVFANCGLPAADLERRRGILRALLASPSWLLQLAPVTVEQVQDFVLRTRRGRRMCCFCRAEGSRAAILECARQHVA</sequence>
<name>G4TNH5_SERID</name>
<comment type="caution">
    <text evidence="1">The sequence shown here is derived from an EMBL/GenBank/DDBJ whole genome shotgun (WGS) entry which is preliminary data.</text>
</comment>
<reference evidence="1 2" key="1">
    <citation type="journal article" date="2011" name="PLoS Pathog.">
        <title>Endophytic Life Strategies Decoded by Genome and Transcriptome Analyses of the Mutualistic Root Symbiont Piriformospora indica.</title>
        <authorList>
            <person name="Zuccaro A."/>
            <person name="Lahrmann U."/>
            <person name="Guldener U."/>
            <person name="Langen G."/>
            <person name="Pfiffi S."/>
            <person name="Biedenkopf D."/>
            <person name="Wong P."/>
            <person name="Samans B."/>
            <person name="Grimm C."/>
            <person name="Basiewicz M."/>
            <person name="Murat C."/>
            <person name="Martin F."/>
            <person name="Kogel K.H."/>
        </authorList>
    </citation>
    <scope>NUCLEOTIDE SEQUENCE [LARGE SCALE GENOMIC DNA]</scope>
    <source>
        <strain evidence="1 2">DSM 11827</strain>
    </source>
</reference>
<dbReference type="AlphaFoldDB" id="G4TNH5"/>
<dbReference type="HOGENOM" id="CLU_1278056_0_0_1"/>
<organism evidence="1 2">
    <name type="scientific">Serendipita indica (strain DSM 11827)</name>
    <name type="common">Root endophyte fungus</name>
    <name type="synonym">Piriformospora indica</name>
    <dbReference type="NCBI Taxonomy" id="1109443"/>
    <lineage>
        <taxon>Eukaryota</taxon>
        <taxon>Fungi</taxon>
        <taxon>Dikarya</taxon>
        <taxon>Basidiomycota</taxon>
        <taxon>Agaricomycotina</taxon>
        <taxon>Agaricomycetes</taxon>
        <taxon>Sebacinales</taxon>
        <taxon>Serendipitaceae</taxon>
        <taxon>Serendipita</taxon>
    </lineage>
</organism>
<keyword evidence="2" id="KW-1185">Reference proteome</keyword>
<gene>
    <name evidence="1" type="ORF">PIIN_06804</name>
</gene>
<dbReference type="Proteomes" id="UP000007148">
    <property type="component" value="Unassembled WGS sequence"/>
</dbReference>
<dbReference type="InParanoid" id="G4TNH5"/>
<evidence type="ECO:0000313" key="2">
    <source>
        <dbReference type="Proteomes" id="UP000007148"/>
    </source>
</evidence>
<accession>G4TNH5</accession>